<dbReference type="Pfam" id="PF14986">
    <property type="entry name" value="DUF4514"/>
    <property type="match status" value="1"/>
</dbReference>
<evidence type="ECO:0000256" key="2">
    <source>
        <dbReference type="SAM" id="SignalP"/>
    </source>
</evidence>
<gene>
    <name evidence="4" type="primary">TMEM273</name>
</gene>
<evidence type="ECO:0000256" key="1">
    <source>
        <dbReference type="SAM" id="Phobius"/>
    </source>
</evidence>
<dbReference type="Proteomes" id="UP001165780">
    <property type="component" value="Unplaced"/>
</dbReference>
<organism evidence="3 4">
    <name type="scientific">Panthera pardus</name>
    <name type="common">Leopard</name>
    <name type="synonym">Felis pardus</name>
    <dbReference type="NCBI Taxonomy" id="9691"/>
    <lineage>
        <taxon>Eukaryota</taxon>
        <taxon>Metazoa</taxon>
        <taxon>Chordata</taxon>
        <taxon>Craniata</taxon>
        <taxon>Vertebrata</taxon>
        <taxon>Euteleostomi</taxon>
        <taxon>Mammalia</taxon>
        <taxon>Eutheria</taxon>
        <taxon>Laurasiatheria</taxon>
        <taxon>Carnivora</taxon>
        <taxon>Feliformia</taxon>
        <taxon>Felidae</taxon>
        <taxon>Pantherinae</taxon>
        <taxon>Panthera</taxon>
    </lineage>
</organism>
<protein>
    <submittedName>
        <fullName evidence="4">Transmembrane protein 273 isoform X1</fullName>
    </submittedName>
</protein>
<evidence type="ECO:0000313" key="3">
    <source>
        <dbReference type="Proteomes" id="UP001165780"/>
    </source>
</evidence>
<accession>A0A9V1FD98</accession>
<keyword evidence="3" id="KW-1185">Reference proteome</keyword>
<keyword evidence="1" id="KW-1133">Transmembrane helix</keyword>
<dbReference type="KEGG" id="ppad:109264560"/>
<dbReference type="GeneID" id="109264560"/>
<reference evidence="4" key="1">
    <citation type="submission" date="2025-08" db="UniProtKB">
        <authorList>
            <consortium name="RefSeq"/>
        </authorList>
    </citation>
    <scope>IDENTIFICATION</scope>
    <source>
        <tissue evidence="4">Whole blood</tissue>
    </source>
</reference>
<feature type="signal peptide" evidence="2">
    <location>
        <begin position="1"/>
        <end position="23"/>
    </location>
</feature>
<dbReference type="PANTHER" id="PTHR37857:SF1">
    <property type="entry name" value="TRANSMEMBRANE PROTEIN 273"/>
    <property type="match status" value="1"/>
</dbReference>
<dbReference type="RefSeq" id="XP_019300440.2">
    <property type="nucleotide sequence ID" value="XM_019444895.2"/>
</dbReference>
<feature type="chain" id="PRO_5040832953" evidence="2">
    <location>
        <begin position="24"/>
        <end position="142"/>
    </location>
</feature>
<keyword evidence="1 4" id="KW-0812">Transmembrane</keyword>
<dbReference type="PANTHER" id="PTHR37857">
    <property type="entry name" value="TRANSMEMBRANE PROTEIN 273"/>
    <property type="match status" value="1"/>
</dbReference>
<proteinExistence type="predicted"/>
<keyword evidence="1" id="KW-0472">Membrane</keyword>
<dbReference type="AlphaFoldDB" id="A0A9V1FD98"/>
<keyword evidence="2" id="KW-0732">Signal</keyword>
<dbReference type="InterPro" id="IPR029395">
    <property type="entry name" value="DUF4514"/>
</dbReference>
<name>A0A9V1FD98_PANPR</name>
<feature type="transmembrane region" description="Helical" evidence="1">
    <location>
        <begin position="79"/>
        <end position="99"/>
    </location>
</feature>
<sequence length="142" mass="15203">MGSGASMLRALLLLLAPWDSTLQDIWGLSVQVMWLRLCVPLLLAFGPIVKSSMPLVPHSSKADVGVLATGKSAGAEIDIKYAIIGTAVGLAISAGFLALKICMIKKHLFDNDSSDLRNSTLGFNDSVTLKKRVPRDARVIEL</sequence>
<dbReference type="CTD" id="170371"/>
<evidence type="ECO:0000313" key="4">
    <source>
        <dbReference type="RefSeq" id="XP_019300440.2"/>
    </source>
</evidence>